<evidence type="ECO:0000313" key="9">
    <source>
        <dbReference type="Proteomes" id="UP000037696"/>
    </source>
</evidence>
<dbReference type="GO" id="GO:0006351">
    <property type="term" value="P:DNA-templated transcription"/>
    <property type="evidence" value="ECO:0007669"/>
    <property type="project" value="InterPro"/>
</dbReference>
<dbReference type="InterPro" id="IPR007219">
    <property type="entry name" value="XnlR_reg_dom"/>
</dbReference>
<dbReference type="PANTHER" id="PTHR46910:SF17">
    <property type="entry name" value="SCFA-RELATED"/>
    <property type="match status" value="1"/>
</dbReference>
<dbReference type="SMART" id="SM00066">
    <property type="entry name" value="GAL4"/>
    <property type="match status" value="1"/>
</dbReference>
<dbReference type="EMBL" id="LHQQ01000001">
    <property type="protein sequence ID" value="KOS48986.1"/>
    <property type="molecule type" value="Genomic_DNA"/>
</dbReference>
<dbReference type="CDD" id="cd12148">
    <property type="entry name" value="fungal_TF_MHR"/>
    <property type="match status" value="1"/>
</dbReference>
<keyword evidence="9" id="KW-1185">Reference proteome</keyword>
<dbReference type="Pfam" id="PF04082">
    <property type="entry name" value="Fungal_trans"/>
    <property type="match status" value="1"/>
</dbReference>
<dbReference type="SMART" id="SM00906">
    <property type="entry name" value="Fungal_trans"/>
    <property type="match status" value="1"/>
</dbReference>
<feature type="region of interest" description="Disordered" evidence="6">
    <location>
        <begin position="665"/>
        <end position="697"/>
    </location>
</feature>
<dbReference type="InterPro" id="IPR036864">
    <property type="entry name" value="Zn2-C6_fun-type_DNA-bd_sf"/>
</dbReference>
<dbReference type="GO" id="GO:0008270">
    <property type="term" value="F:zinc ion binding"/>
    <property type="evidence" value="ECO:0007669"/>
    <property type="project" value="InterPro"/>
</dbReference>
<gene>
    <name evidence="8" type="ORF">ACN38_g177</name>
</gene>
<dbReference type="PANTHER" id="PTHR46910">
    <property type="entry name" value="TRANSCRIPTION FACTOR PDR1"/>
    <property type="match status" value="1"/>
</dbReference>
<dbReference type="CDD" id="cd00067">
    <property type="entry name" value="GAL4"/>
    <property type="match status" value="1"/>
</dbReference>
<dbReference type="STRING" id="229535.A0A0M8PB55"/>
<keyword evidence="4" id="KW-0804">Transcription</keyword>
<dbReference type="Pfam" id="PF00172">
    <property type="entry name" value="Zn_clus"/>
    <property type="match status" value="1"/>
</dbReference>
<protein>
    <recommendedName>
        <fullName evidence="7">Zn(2)-C6 fungal-type domain-containing protein</fullName>
    </recommendedName>
</protein>
<dbReference type="Gene3D" id="4.10.240.10">
    <property type="entry name" value="Zn(2)-C6 fungal-type DNA-binding domain"/>
    <property type="match status" value="1"/>
</dbReference>
<organism evidence="8 9">
    <name type="scientific">Penicillium nordicum</name>
    <dbReference type="NCBI Taxonomy" id="229535"/>
    <lineage>
        <taxon>Eukaryota</taxon>
        <taxon>Fungi</taxon>
        <taxon>Dikarya</taxon>
        <taxon>Ascomycota</taxon>
        <taxon>Pezizomycotina</taxon>
        <taxon>Eurotiomycetes</taxon>
        <taxon>Eurotiomycetidae</taxon>
        <taxon>Eurotiales</taxon>
        <taxon>Aspergillaceae</taxon>
        <taxon>Penicillium</taxon>
    </lineage>
</organism>
<dbReference type="InterPro" id="IPR001138">
    <property type="entry name" value="Zn2Cys6_DnaBD"/>
</dbReference>
<dbReference type="AlphaFoldDB" id="A0A0M8PB55"/>
<name>A0A0M8PB55_9EURO</name>
<evidence type="ECO:0000256" key="6">
    <source>
        <dbReference type="SAM" id="MobiDB-lite"/>
    </source>
</evidence>
<dbReference type="GO" id="GO:0003677">
    <property type="term" value="F:DNA binding"/>
    <property type="evidence" value="ECO:0007669"/>
    <property type="project" value="UniProtKB-KW"/>
</dbReference>
<dbReference type="PROSITE" id="PS50048">
    <property type="entry name" value="ZN2_CY6_FUNGAL_2"/>
    <property type="match status" value="1"/>
</dbReference>
<dbReference type="GO" id="GO:0000981">
    <property type="term" value="F:DNA-binding transcription factor activity, RNA polymerase II-specific"/>
    <property type="evidence" value="ECO:0007669"/>
    <property type="project" value="InterPro"/>
</dbReference>
<evidence type="ECO:0000256" key="1">
    <source>
        <dbReference type="ARBA" id="ARBA00022723"/>
    </source>
</evidence>
<keyword evidence="2" id="KW-0805">Transcription regulation</keyword>
<dbReference type="OrthoDB" id="3266505at2759"/>
<feature type="domain" description="Zn(2)-C6 fungal-type" evidence="7">
    <location>
        <begin position="17"/>
        <end position="46"/>
    </location>
</feature>
<accession>A0A0M8PB55</accession>
<comment type="caution">
    <text evidence="8">The sequence shown here is derived from an EMBL/GenBank/DDBJ whole genome shotgun (WGS) entry which is preliminary data.</text>
</comment>
<evidence type="ECO:0000256" key="4">
    <source>
        <dbReference type="ARBA" id="ARBA00023163"/>
    </source>
</evidence>
<feature type="region of interest" description="Disordered" evidence="6">
    <location>
        <begin position="46"/>
        <end position="116"/>
    </location>
</feature>
<dbReference type="InterPro" id="IPR050987">
    <property type="entry name" value="AtrR-like"/>
</dbReference>
<keyword evidence="5" id="KW-0539">Nucleus</keyword>
<dbReference type="PROSITE" id="PS00463">
    <property type="entry name" value="ZN2_CY6_FUNGAL_1"/>
    <property type="match status" value="1"/>
</dbReference>
<feature type="compositionally biased region" description="Basic and acidic residues" evidence="6">
    <location>
        <begin position="674"/>
        <end position="688"/>
    </location>
</feature>
<proteinExistence type="predicted"/>
<sequence>MDEETGPLQKTLRTSRACDRCRRQKLKCDSSRPCVLCARAGHKCETSPRTAKRTRRQNPGARDLRVNSGVHKAIAPATHKHSDSIHGTGGTETYHAPESSTSYPERSPKEPQSGANASAIDFARRVFNEEEAGRTLTGASIPGDTGAPAIDNSLWHLTEVELPPEAVMLALIDVYFDRMQWFISVFHEPSFRQTARRIISQTSWRRQDFSPTMAVLAVAMIGLQSVLPDQRWPGHELLREHSVDGEKLMHGLINEIRRNLVDISIDCRIEAVQVCLLVSCYYVYHSSPSIAWTVSGMGVRSAYALRLYTKSAQCENPVVDEIRSRCWNHAIVSDTFASIVYGRPSSIDTGLVALHSLRDMDDQAIDPLLLKNEWISGDGMPTTTAGFFTMKYEIYNIIRHILSRFRRLQLRKETIKEDLLAIAEAAQDSEEQLVSWRKGVPRLFDFEFWSSDNRLEQFQQDIEGLPQHTKYQAETIILQAATLQLTYDGALIQAHRPLLEQKITSSCSRSVVDAIHESLRVATAAALRISRIPVLRFKHHFAESFTSLQQFTAGVILCIVPTSQPFTTAAHEAKAGIMRIIHASTAFGPHNRIAKQTAQLLTELLKVTIEREMSGALRGGLETSIPREISDSGAIPGVRQTRTDHIGSHLPSEREVCRDNHPPVSTIHASHSRHPPDMSQEIHDDSKVHGRPVQEPIEPSECPSANIFEQLDDTFGAFGELMFNLIPDDQSSAWNWGRTVS</sequence>
<dbReference type="SUPFAM" id="SSF57701">
    <property type="entry name" value="Zn2/Cys6 DNA-binding domain"/>
    <property type="match status" value="1"/>
</dbReference>
<keyword evidence="1" id="KW-0479">Metal-binding</keyword>
<evidence type="ECO:0000256" key="3">
    <source>
        <dbReference type="ARBA" id="ARBA00023125"/>
    </source>
</evidence>
<dbReference type="Proteomes" id="UP000037696">
    <property type="component" value="Unassembled WGS sequence"/>
</dbReference>
<keyword evidence="3" id="KW-0238">DNA-binding</keyword>
<evidence type="ECO:0000259" key="7">
    <source>
        <dbReference type="PROSITE" id="PS50048"/>
    </source>
</evidence>
<reference evidence="8 9" key="1">
    <citation type="submission" date="2015-08" db="EMBL/GenBank/DDBJ databases">
        <title>Genome sequencing of Penicillium nordicum.</title>
        <authorList>
            <person name="Nguyen H.D."/>
            <person name="Seifert K.A."/>
        </authorList>
    </citation>
    <scope>NUCLEOTIDE SEQUENCE [LARGE SCALE GENOMIC DNA]</scope>
    <source>
        <strain evidence="8 9">DAOMC 185683</strain>
    </source>
</reference>
<evidence type="ECO:0000313" key="8">
    <source>
        <dbReference type="EMBL" id="KOS48986.1"/>
    </source>
</evidence>
<evidence type="ECO:0000256" key="5">
    <source>
        <dbReference type="ARBA" id="ARBA00023242"/>
    </source>
</evidence>
<evidence type="ECO:0000256" key="2">
    <source>
        <dbReference type="ARBA" id="ARBA00023015"/>
    </source>
</evidence>